<keyword evidence="2" id="KW-1185">Reference proteome</keyword>
<name>L2GVN2_VAVCU</name>
<dbReference type="VEuPathDB" id="MicrosporidiaDB:VCUG_00818"/>
<sequence>MRTDHLQRLENALRTSDQSLPVTENGAKVNQSRKLNVFSKLFDVRDKNIKYRIDPTICGRTGNGVVHVEFIVYRKKKEIGIFQINNTHTLGNMVLSLLNRLGVRCNVNTLSIYVDNFLYVNDVNSYTETTNYQLRNWNGHKMEDLILFNSLSLNSRLEILYELRIRNIIGRNRECKDFIMKIFEKGHQCVICTKNVAKFVLTDEPLLVKTKKYVCKTCFDLFYCDELDLIYPHLKYSKLK</sequence>
<dbReference type="InParanoid" id="L2GVN2"/>
<organism evidence="1 2">
    <name type="scientific">Vavraia culicis (isolate floridensis)</name>
    <name type="common">Microsporidian parasite</name>
    <dbReference type="NCBI Taxonomy" id="948595"/>
    <lineage>
        <taxon>Eukaryota</taxon>
        <taxon>Fungi</taxon>
        <taxon>Fungi incertae sedis</taxon>
        <taxon>Microsporidia</taxon>
        <taxon>Pleistophoridae</taxon>
        <taxon>Vavraia</taxon>
    </lineage>
</organism>
<proteinExistence type="predicted"/>
<dbReference type="GeneID" id="19878701"/>
<evidence type="ECO:0000313" key="1">
    <source>
        <dbReference type="EMBL" id="ELA47736.1"/>
    </source>
</evidence>
<dbReference type="OrthoDB" id="46583at2759"/>
<dbReference type="EMBL" id="GL877413">
    <property type="protein sequence ID" value="ELA47736.1"/>
    <property type="molecule type" value="Genomic_DNA"/>
</dbReference>
<dbReference type="HOGENOM" id="CLU_1157139_0_0_1"/>
<evidence type="ECO:0000313" key="2">
    <source>
        <dbReference type="Proteomes" id="UP000011081"/>
    </source>
</evidence>
<dbReference type="RefSeq" id="XP_008073838.1">
    <property type="nucleotide sequence ID" value="XM_008075647.1"/>
</dbReference>
<dbReference type="InterPro" id="IPR022042">
    <property type="entry name" value="snRNA-activating_su3"/>
</dbReference>
<protein>
    <submittedName>
        <fullName evidence="1">Uncharacterized protein</fullName>
    </submittedName>
</protein>
<reference evidence="2" key="1">
    <citation type="submission" date="2011-03" db="EMBL/GenBank/DDBJ databases">
        <title>The genome sequence of Vavraia culicis strain floridensis.</title>
        <authorList>
            <consortium name="The Broad Institute Genome Sequencing Platform"/>
            <person name="Cuomo C."/>
            <person name="Becnel J."/>
            <person name="Sanscrainte N."/>
            <person name="Young S.K."/>
            <person name="Zeng Q."/>
            <person name="Gargeya S."/>
            <person name="Fitzgerald M."/>
            <person name="Haas B."/>
            <person name="Abouelleil A."/>
            <person name="Alvarado L."/>
            <person name="Arachchi H.M."/>
            <person name="Berlin A."/>
            <person name="Chapman S.B."/>
            <person name="Gearin G."/>
            <person name="Goldberg J."/>
            <person name="Griggs A."/>
            <person name="Gujja S."/>
            <person name="Hansen M."/>
            <person name="Heiman D."/>
            <person name="Howarth C."/>
            <person name="Larimer J."/>
            <person name="Lui A."/>
            <person name="MacDonald P.J.P."/>
            <person name="McCowen C."/>
            <person name="Montmayeur A."/>
            <person name="Murphy C."/>
            <person name="Neiman D."/>
            <person name="Pearson M."/>
            <person name="Priest M."/>
            <person name="Roberts A."/>
            <person name="Saif S."/>
            <person name="Shea T."/>
            <person name="Sisk P."/>
            <person name="Stolte C."/>
            <person name="Sykes S."/>
            <person name="Wortman J."/>
            <person name="Nusbaum C."/>
            <person name="Birren B."/>
        </authorList>
    </citation>
    <scope>NUCLEOTIDE SEQUENCE [LARGE SCALE GENOMIC DNA]</scope>
    <source>
        <strain evidence="2">floridensis</strain>
    </source>
</reference>
<accession>L2GVN2</accession>
<dbReference type="AlphaFoldDB" id="L2GVN2"/>
<dbReference type="Proteomes" id="UP000011081">
    <property type="component" value="Unassembled WGS sequence"/>
</dbReference>
<dbReference type="Pfam" id="PF12251">
    <property type="entry name" value="SNAPC3"/>
    <property type="match status" value="1"/>
</dbReference>
<gene>
    <name evidence="1" type="ORF">VCUG_00818</name>
</gene>